<name>A0ABR7ZEE3_ANACY</name>
<keyword evidence="2" id="KW-1185">Reference proteome</keyword>
<dbReference type="RefSeq" id="WP_044520966.1">
    <property type="nucleotide sequence ID" value="NZ_JACJQC010000003.1"/>
</dbReference>
<protein>
    <submittedName>
        <fullName evidence="1">Uncharacterized protein</fullName>
    </submittedName>
</protein>
<comment type="caution">
    <text evidence="1">The sequence shown here is derived from an EMBL/GenBank/DDBJ whole genome shotgun (WGS) entry which is preliminary data.</text>
</comment>
<proteinExistence type="predicted"/>
<evidence type="ECO:0000313" key="2">
    <source>
        <dbReference type="Proteomes" id="UP000638897"/>
    </source>
</evidence>
<dbReference type="EMBL" id="JACJQC010000003">
    <property type="protein sequence ID" value="MBD2170852.1"/>
    <property type="molecule type" value="Genomic_DNA"/>
</dbReference>
<dbReference type="Proteomes" id="UP000638897">
    <property type="component" value="Unassembled WGS sequence"/>
</dbReference>
<reference evidence="1 2" key="1">
    <citation type="journal article" date="2020" name="ISME J.">
        <title>Comparative genomics reveals insights into cyanobacterial evolution and habitat adaptation.</title>
        <authorList>
            <person name="Chen M.Y."/>
            <person name="Teng W.K."/>
            <person name="Zhao L."/>
            <person name="Hu C.X."/>
            <person name="Zhou Y.K."/>
            <person name="Han B.P."/>
            <person name="Song L.R."/>
            <person name="Shu W.S."/>
        </authorList>
    </citation>
    <scope>NUCLEOTIDE SEQUENCE [LARGE SCALE GENOMIC DNA]</scope>
    <source>
        <strain evidence="1 2">FACHB-318</strain>
    </source>
</reference>
<organism evidence="1 2">
    <name type="scientific">Anabaena cylindrica FACHB-318</name>
    <dbReference type="NCBI Taxonomy" id="2692880"/>
    <lineage>
        <taxon>Bacteria</taxon>
        <taxon>Bacillati</taxon>
        <taxon>Cyanobacteriota</taxon>
        <taxon>Cyanophyceae</taxon>
        <taxon>Nostocales</taxon>
        <taxon>Nostocaceae</taxon>
        <taxon>Anabaena</taxon>
    </lineage>
</organism>
<gene>
    <name evidence="1" type="ORF">H6F81_06265</name>
</gene>
<sequence>MMNSLHWIVALPQTQPSAKAAKQRRFSISLQELDIFKNRRYHKVLAKGIANTQADLIINEIRST</sequence>
<evidence type="ECO:0000313" key="1">
    <source>
        <dbReference type="EMBL" id="MBD2170852.1"/>
    </source>
</evidence>
<accession>A0ABR7ZEE3</accession>